<evidence type="ECO:0000313" key="2">
    <source>
        <dbReference type="Proteomes" id="UP000003741"/>
    </source>
</evidence>
<dbReference type="HOGENOM" id="CLU_067572_0_0_10"/>
<protein>
    <submittedName>
        <fullName evidence="1">Uncharacterized protein</fullName>
    </submittedName>
</protein>
<accession>I8VZ21</accession>
<organism evidence="1 2">
    <name type="scientific">Bacteroides cellulosilyticus CL02T12C19</name>
    <dbReference type="NCBI Taxonomy" id="997874"/>
    <lineage>
        <taxon>Bacteria</taxon>
        <taxon>Pseudomonadati</taxon>
        <taxon>Bacteroidota</taxon>
        <taxon>Bacteroidia</taxon>
        <taxon>Bacteroidales</taxon>
        <taxon>Bacteroidaceae</taxon>
        <taxon>Bacteroides</taxon>
    </lineage>
</organism>
<dbReference type="OrthoDB" id="3251881at2"/>
<dbReference type="EMBL" id="AGXG01000055">
    <property type="protein sequence ID" value="EIY31660.1"/>
    <property type="molecule type" value="Genomic_DNA"/>
</dbReference>
<dbReference type="RefSeq" id="WP_007217164.1">
    <property type="nucleotide sequence ID" value="NZ_JH724086.1"/>
</dbReference>
<proteinExistence type="predicted"/>
<reference evidence="1 2" key="1">
    <citation type="submission" date="2012-02" db="EMBL/GenBank/DDBJ databases">
        <title>The Genome Sequence of Bacteroides cellulosilyticus CL02T12C19.</title>
        <authorList>
            <consortium name="The Broad Institute Genome Sequencing Platform"/>
            <person name="Earl A."/>
            <person name="Ward D."/>
            <person name="Feldgarden M."/>
            <person name="Gevers D."/>
            <person name="Zitomersky N.L."/>
            <person name="Coyne M.J."/>
            <person name="Comstock L.E."/>
            <person name="Young S.K."/>
            <person name="Zeng Q."/>
            <person name="Gargeya S."/>
            <person name="Fitzgerald M."/>
            <person name="Haas B."/>
            <person name="Abouelleil A."/>
            <person name="Alvarado L."/>
            <person name="Arachchi H.M."/>
            <person name="Berlin A."/>
            <person name="Chapman S.B."/>
            <person name="Gearin G."/>
            <person name="Goldberg J."/>
            <person name="Griggs A."/>
            <person name="Gujja S."/>
            <person name="Hansen M."/>
            <person name="Heiman D."/>
            <person name="Howarth C."/>
            <person name="Larimer J."/>
            <person name="Lui A."/>
            <person name="MacDonald P.J.P."/>
            <person name="McCowen C."/>
            <person name="Montmayeur A."/>
            <person name="Murphy C."/>
            <person name="Neiman D."/>
            <person name="Pearson M."/>
            <person name="Priest M."/>
            <person name="Roberts A."/>
            <person name="Saif S."/>
            <person name="Shea T."/>
            <person name="Sisk P."/>
            <person name="Stolte C."/>
            <person name="Sykes S."/>
            <person name="Wortman J."/>
            <person name="Nusbaum C."/>
            <person name="Birren B."/>
        </authorList>
    </citation>
    <scope>NUCLEOTIDE SEQUENCE [LARGE SCALE GENOMIC DNA]</scope>
    <source>
        <strain evidence="1 2">CL02T12C19</strain>
    </source>
</reference>
<gene>
    <name evidence="1" type="ORF">HMPREF1062_02503</name>
</gene>
<evidence type="ECO:0000313" key="1">
    <source>
        <dbReference type="EMBL" id="EIY31660.1"/>
    </source>
</evidence>
<comment type="caution">
    <text evidence="1">The sequence shown here is derived from an EMBL/GenBank/DDBJ whole genome shotgun (WGS) entry which is preliminary data.</text>
</comment>
<dbReference type="Proteomes" id="UP000003741">
    <property type="component" value="Unassembled WGS sequence"/>
</dbReference>
<dbReference type="PATRIC" id="fig|997874.3.peg.2561"/>
<sequence>MRKYLLVYPNRDYGKLMWRDLKELDNVEFVDKPLSVNNILVDFLFRIHFSFKVNMKIELPLKRFWEKYYSLNHYDFNQEDEYVVLFTDPSLCNYRKRFLEKLKSKSNVNMVLVLINSFYRMRRIVEPMLECFDLIYTYDKRESETFGFSYYPTVYSMINIGKVEIVKHKCFFVGVAKDRLEKLICVYDKLELCGCSPVFYISGVPKRMQKRRKGIVYNTWLPYKLVLKEVLSSEYIVEIMDKNNAGVTLRTLESICYNKKLITDNEKILESPFYRKDFIYLIDSNLAAFNDFFKCINEVNYAYDGRYSPVLFISRLERELNKSVI</sequence>
<name>I8VZ21_9BACE</name>
<keyword evidence="2" id="KW-1185">Reference proteome</keyword>
<dbReference type="AlphaFoldDB" id="I8VZ21"/>